<dbReference type="Proteomes" id="UP000823750">
    <property type="component" value="Unassembled WGS sequence"/>
</dbReference>
<evidence type="ECO:0000313" key="2">
    <source>
        <dbReference type="Proteomes" id="UP000823750"/>
    </source>
</evidence>
<reference evidence="1" key="2">
    <citation type="journal article" date="2021" name="PeerJ">
        <title>Extensive microbial diversity within the chicken gut microbiome revealed by metagenomics and culture.</title>
        <authorList>
            <person name="Gilroy R."/>
            <person name="Ravi A."/>
            <person name="Getino M."/>
            <person name="Pursley I."/>
            <person name="Horton D.L."/>
            <person name="Alikhan N.F."/>
            <person name="Baker D."/>
            <person name="Gharbi K."/>
            <person name="Hall N."/>
            <person name="Watson M."/>
            <person name="Adriaenssens E.M."/>
            <person name="Foster-Nyarko E."/>
            <person name="Jarju S."/>
            <person name="Secka A."/>
            <person name="Antonio M."/>
            <person name="Oren A."/>
            <person name="Chaudhuri R.R."/>
            <person name="La Ragione R."/>
            <person name="Hildebrand F."/>
            <person name="Pallen M.J."/>
        </authorList>
    </citation>
    <scope>NUCLEOTIDE SEQUENCE</scope>
    <source>
        <strain evidence="1">B2-16538</strain>
    </source>
</reference>
<dbReference type="PROSITE" id="PS51257">
    <property type="entry name" value="PROKAR_LIPOPROTEIN"/>
    <property type="match status" value="1"/>
</dbReference>
<gene>
    <name evidence="1" type="ORF">IAB78_00975</name>
</gene>
<evidence type="ECO:0000313" key="1">
    <source>
        <dbReference type="EMBL" id="MBO8484983.1"/>
    </source>
</evidence>
<name>A0A9D9NR55_9BACT</name>
<proteinExistence type="predicted"/>
<comment type="caution">
    <text evidence="1">The sequence shown here is derived from an EMBL/GenBank/DDBJ whole genome shotgun (WGS) entry which is preliminary data.</text>
</comment>
<accession>A0A9D9NR55</accession>
<protein>
    <recommendedName>
        <fullName evidence="3">Lipoprotein</fullName>
    </recommendedName>
</protein>
<dbReference type="EMBL" id="JADILX010000019">
    <property type="protein sequence ID" value="MBO8484983.1"/>
    <property type="molecule type" value="Genomic_DNA"/>
</dbReference>
<organism evidence="1 2">
    <name type="scientific">Candidatus Cryptobacteroides excrementavium</name>
    <dbReference type="NCBI Taxonomy" id="2840759"/>
    <lineage>
        <taxon>Bacteria</taxon>
        <taxon>Pseudomonadati</taxon>
        <taxon>Bacteroidota</taxon>
        <taxon>Bacteroidia</taxon>
        <taxon>Bacteroidales</taxon>
        <taxon>Candidatus Cryptobacteroides</taxon>
    </lineage>
</organism>
<sequence length="140" mass="15854">MKRYGTAYMTAVILAALVMQSCDRYNFSEEDFAEIGNISLHVNGALMLDYSPERHQIGFSPDRIEFRVSDDGMADYFFISCDEMPSQTGQRLHADLEYTTPDDIKTKKGIEFVVTDMDSGGLIWLWNSRYGIGAVVTMIQ</sequence>
<reference evidence="1" key="1">
    <citation type="submission" date="2020-10" db="EMBL/GenBank/DDBJ databases">
        <authorList>
            <person name="Gilroy R."/>
        </authorList>
    </citation>
    <scope>NUCLEOTIDE SEQUENCE</scope>
    <source>
        <strain evidence="1">B2-16538</strain>
    </source>
</reference>
<dbReference type="AlphaFoldDB" id="A0A9D9NR55"/>
<evidence type="ECO:0008006" key="3">
    <source>
        <dbReference type="Google" id="ProtNLM"/>
    </source>
</evidence>